<comment type="similarity">
    <text evidence="2">Belongs to the MscS (TC 1.A.23) family.</text>
</comment>
<dbReference type="SUPFAM" id="SSF82861">
    <property type="entry name" value="Mechanosensitive channel protein MscS (YggB), transmembrane region"/>
    <property type="match status" value="1"/>
</dbReference>
<dbReference type="RefSeq" id="WP_420070050.1">
    <property type="nucleotide sequence ID" value="NZ_JBCHKQ010000004.1"/>
</dbReference>
<feature type="transmembrane region" description="Helical" evidence="7">
    <location>
        <begin position="76"/>
        <end position="98"/>
    </location>
</feature>
<keyword evidence="6 7" id="KW-0472">Membrane</keyword>
<dbReference type="Pfam" id="PF21082">
    <property type="entry name" value="MS_channel_3rd"/>
    <property type="match status" value="1"/>
</dbReference>
<sequence length="387" mass="44146">MNNPIDLAKKILSYKPSIADIQFPFSVGDLLIGFILPILLTIIIYKLIIYWLGRILTRAGAKEETRTTVKLWVRRILRFFAFIIVFFLAFNLFGARIAEYLGKIYKILNEPILSSGQTNISLITIFMLIPVMYLATASGNITRSFLEKYVLDRVKNMDPSRRFTIASLTRYVVIVISAIIGLSFIGINISSLFVLLGVLGLGIGFGLQGLVANFFAGLIIISTRPIKEGDRILIGDVEGTVKEIRMLTTVVNTLLNESIILPNSRIVDQDVYNYSHFDRQVILRIPYQVSYNSDLHLVKNILLDAASQCPYRYKRKQADVLLRSFDSSGITMTLLVWINNVDDKYYAISWLNFYVWEQFKKHSIEIPYPQTDVHIKTLPDNITINKK</sequence>
<dbReference type="Pfam" id="PF00924">
    <property type="entry name" value="MS_channel_2nd"/>
    <property type="match status" value="1"/>
</dbReference>
<evidence type="ECO:0000256" key="2">
    <source>
        <dbReference type="ARBA" id="ARBA00008017"/>
    </source>
</evidence>
<keyword evidence="12" id="KW-1185">Reference proteome</keyword>
<feature type="domain" description="Mechanosensitive ion channel transmembrane helices 2/3" evidence="10">
    <location>
        <begin position="168"/>
        <end position="208"/>
    </location>
</feature>
<evidence type="ECO:0000256" key="5">
    <source>
        <dbReference type="ARBA" id="ARBA00022989"/>
    </source>
</evidence>
<evidence type="ECO:0000256" key="6">
    <source>
        <dbReference type="ARBA" id="ARBA00023136"/>
    </source>
</evidence>
<evidence type="ECO:0000313" key="12">
    <source>
        <dbReference type="Proteomes" id="UP001466331"/>
    </source>
</evidence>
<dbReference type="InterPro" id="IPR010920">
    <property type="entry name" value="LSM_dom_sf"/>
</dbReference>
<dbReference type="SUPFAM" id="SSF50182">
    <property type="entry name" value="Sm-like ribonucleoproteins"/>
    <property type="match status" value="1"/>
</dbReference>
<feature type="transmembrane region" description="Helical" evidence="7">
    <location>
        <begin position="30"/>
        <end position="52"/>
    </location>
</feature>
<dbReference type="Pfam" id="PF21088">
    <property type="entry name" value="MS_channel_1st"/>
    <property type="match status" value="1"/>
</dbReference>
<keyword evidence="3" id="KW-1003">Cell membrane</keyword>
<gene>
    <name evidence="11" type="ORF">WKV44_08585</name>
</gene>
<reference evidence="11 12" key="1">
    <citation type="submission" date="2024-03" db="EMBL/GenBank/DDBJ databases">
        <title>Ignisphaera cupida sp. nov., a hyperthermophilic hydrolytic archaeon from a hot spring of Kamchatka, and proposal of Ignisphaeraceae fam. nov.</title>
        <authorList>
            <person name="Podosokorskaya O.A."/>
            <person name="Elcheninov A.G."/>
            <person name="Maltseva A.I."/>
            <person name="Zayulina K.S."/>
            <person name="Novikov A."/>
            <person name="Merkel A.Y."/>
        </authorList>
    </citation>
    <scope>NUCLEOTIDE SEQUENCE [LARGE SCALE GENOMIC DNA]</scope>
    <source>
        <strain evidence="11 12">38H-sp</strain>
    </source>
</reference>
<evidence type="ECO:0000256" key="1">
    <source>
        <dbReference type="ARBA" id="ARBA00004651"/>
    </source>
</evidence>
<feature type="transmembrane region" description="Helical" evidence="7">
    <location>
        <begin position="193"/>
        <end position="221"/>
    </location>
</feature>
<comment type="caution">
    <text evidence="11">The sequence shown here is derived from an EMBL/GenBank/DDBJ whole genome shotgun (WGS) entry which is preliminary data.</text>
</comment>
<dbReference type="Proteomes" id="UP001466331">
    <property type="component" value="Unassembled WGS sequence"/>
</dbReference>
<feature type="transmembrane region" description="Helical" evidence="7">
    <location>
        <begin position="118"/>
        <end position="142"/>
    </location>
</feature>
<dbReference type="Gene3D" id="2.30.30.60">
    <property type="match status" value="1"/>
</dbReference>
<comment type="subcellular location">
    <subcellularLocation>
        <location evidence="1">Cell membrane</location>
        <topology evidence="1">Multi-pass membrane protein</topology>
    </subcellularLocation>
</comment>
<evidence type="ECO:0000259" key="9">
    <source>
        <dbReference type="Pfam" id="PF21082"/>
    </source>
</evidence>
<evidence type="ECO:0000259" key="10">
    <source>
        <dbReference type="Pfam" id="PF21088"/>
    </source>
</evidence>
<feature type="domain" description="Mechanosensitive ion channel MscS" evidence="8">
    <location>
        <begin position="210"/>
        <end position="276"/>
    </location>
</feature>
<dbReference type="InterPro" id="IPR006685">
    <property type="entry name" value="MscS_channel_2nd"/>
</dbReference>
<accession>A0ABU9UDJ8</accession>
<evidence type="ECO:0000313" key="11">
    <source>
        <dbReference type="EMBL" id="MEM5948599.1"/>
    </source>
</evidence>
<keyword evidence="5 7" id="KW-1133">Transmembrane helix</keyword>
<dbReference type="InterPro" id="IPR049142">
    <property type="entry name" value="MS_channel_1st"/>
</dbReference>
<dbReference type="SUPFAM" id="SSF82689">
    <property type="entry name" value="Mechanosensitive channel protein MscS (YggB), C-terminal domain"/>
    <property type="match status" value="1"/>
</dbReference>
<dbReference type="PANTHER" id="PTHR30347">
    <property type="entry name" value="POTASSIUM CHANNEL RELATED"/>
    <property type="match status" value="1"/>
</dbReference>
<dbReference type="Gene3D" id="1.10.287.1260">
    <property type="match status" value="1"/>
</dbReference>
<dbReference type="InterPro" id="IPR011014">
    <property type="entry name" value="MscS_channel_TM-2"/>
</dbReference>
<protein>
    <submittedName>
        <fullName evidence="11">Mechanosensitive ion channel domain-containing protein</fullName>
    </submittedName>
</protein>
<evidence type="ECO:0000256" key="7">
    <source>
        <dbReference type="SAM" id="Phobius"/>
    </source>
</evidence>
<feature type="transmembrane region" description="Helical" evidence="7">
    <location>
        <begin position="163"/>
        <end position="187"/>
    </location>
</feature>
<organism evidence="11 12">
    <name type="scientific">Rarispira pelagica</name>
    <dbReference type="NCBI Taxonomy" id="3141764"/>
    <lineage>
        <taxon>Bacteria</taxon>
        <taxon>Pseudomonadati</taxon>
        <taxon>Spirochaetota</taxon>
        <taxon>Spirochaetia</taxon>
        <taxon>Winmispirales</taxon>
        <taxon>Winmispiraceae</taxon>
        <taxon>Rarispira</taxon>
    </lineage>
</organism>
<name>A0ABU9UDJ8_9SPIR</name>
<dbReference type="InterPro" id="IPR049278">
    <property type="entry name" value="MS_channel_C"/>
</dbReference>
<evidence type="ECO:0000259" key="8">
    <source>
        <dbReference type="Pfam" id="PF00924"/>
    </source>
</evidence>
<evidence type="ECO:0000256" key="3">
    <source>
        <dbReference type="ARBA" id="ARBA00022475"/>
    </source>
</evidence>
<dbReference type="InterPro" id="IPR023408">
    <property type="entry name" value="MscS_beta-dom_sf"/>
</dbReference>
<keyword evidence="4 7" id="KW-0812">Transmembrane</keyword>
<dbReference type="PANTHER" id="PTHR30347:SF1">
    <property type="entry name" value="MECHANOSENSITIVE CHANNEL MSCK"/>
    <property type="match status" value="1"/>
</dbReference>
<dbReference type="InterPro" id="IPR011066">
    <property type="entry name" value="MscS_channel_C_sf"/>
</dbReference>
<feature type="domain" description="Mechanosensitive ion channel MscS C-terminal" evidence="9">
    <location>
        <begin position="285"/>
        <end position="366"/>
    </location>
</feature>
<dbReference type="InterPro" id="IPR052702">
    <property type="entry name" value="MscS-like_channel"/>
</dbReference>
<dbReference type="Gene3D" id="3.30.70.100">
    <property type="match status" value="1"/>
</dbReference>
<evidence type="ECO:0000256" key="4">
    <source>
        <dbReference type="ARBA" id="ARBA00022692"/>
    </source>
</evidence>
<proteinExistence type="inferred from homology"/>
<dbReference type="EMBL" id="JBCHKQ010000004">
    <property type="protein sequence ID" value="MEM5948599.1"/>
    <property type="molecule type" value="Genomic_DNA"/>
</dbReference>